<sequence>MESSVKQLPKSETEITVTLSVEELQPHLEAAAERLSQTSKIEGFRPGKAPYGVVVQRVGEMKIYEEALESAVRKTYPAAVRQHNLRPVGSPRIDVKTLAPGNPLTYTATVPLIPQVEKLADFRTIKVEKKPVSISDQDLGRNLSELQKMQTREAEVGREAERRDKAVVDLQMFLDNVPIEGGQTKSHQVYLSEPYYIKGFADQLVGLKKGDAKDFKLEFPKDHYQKHLAGKMVEFRVKVTSVVELSPPALDDSFAATLGQKTLADLRELLRKNLQAEGEDKESQRQELEMLEKIIDGSRFGDISESLINEEVERMALELERGISEQGLQFEEYLKNIKKTRAELKLGLAPQAVRRLKTILAIREIAEREKIEVEDAEVSAGVAEQLSANSDNPEAQERIREPEFEDAVRAMLKNRKVIKFLKELIVK</sequence>
<comment type="similarity">
    <text evidence="2 9">Belongs to the FKBP-type PPIase family. Tig subfamily.</text>
</comment>
<dbReference type="Gene3D" id="1.10.3120.10">
    <property type="entry name" value="Trigger factor, C-terminal domain"/>
    <property type="match status" value="1"/>
</dbReference>
<dbReference type="InterPro" id="IPR027304">
    <property type="entry name" value="Trigger_fact/SurA_dom_sf"/>
</dbReference>
<comment type="domain">
    <text evidence="9">Consists of 3 domains; the N-terminus binds the ribosome, the middle domain has PPIase activity, while the C-terminus has intrinsic chaperone activity on its own.</text>
</comment>
<dbReference type="InterPro" id="IPR046357">
    <property type="entry name" value="PPIase_dom_sf"/>
</dbReference>
<comment type="caution">
    <text evidence="14">The sequence shown here is derived from an EMBL/GenBank/DDBJ whole genome shotgun (WGS) entry which is preliminary data.</text>
</comment>
<keyword evidence="7 9" id="KW-0413">Isomerase</keyword>
<evidence type="ECO:0000259" key="12">
    <source>
        <dbReference type="Pfam" id="PF05697"/>
    </source>
</evidence>
<comment type="catalytic activity">
    <reaction evidence="1 9">
        <text>[protein]-peptidylproline (omega=180) = [protein]-peptidylproline (omega=0)</text>
        <dbReference type="Rhea" id="RHEA:16237"/>
        <dbReference type="Rhea" id="RHEA-COMP:10747"/>
        <dbReference type="Rhea" id="RHEA-COMP:10748"/>
        <dbReference type="ChEBI" id="CHEBI:83833"/>
        <dbReference type="ChEBI" id="CHEBI:83834"/>
        <dbReference type="EC" id="5.2.1.8"/>
    </reaction>
</comment>
<evidence type="ECO:0000256" key="9">
    <source>
        <dbReference type="HAMAP-Rule" id="MF_00303"/>
    </source>
</evidence>
<evidence type="ECO:0000259" key="13">
    <source>
        <dbReference type="Pfam" id="PF05698"/>
    </source>
</evidence>
<dbReference type="SUPFAM" id="SSF102735">
    <property type="entry name" value="Trigger factor ribosome-binding domain"/>
    <property type="match status" value="1"/>
</dbReference>
<evidence type="ECO:0000313" key="14">
    <source>
        <dbReference type="EMBL" id="OGL72876.1"/>
    </source>
</evidence>
<evidence type="ECO:0000256" key="6">
    <source>
        <dbReference type="ARBA" id="ARBA00023186"/>
    </source>
</evidence>
<dbReference type="GO" id="GO:0051301">
    <property type="term" value="P:cell division"/>
    <property type="evidence" value="ECO:0007669"/>
    <property type="project" value="UniProtKB-KW"/>
</dbReference>
<dbReference type="GO" id="GO:0051083">
    <property type="term" value="P:'de novo' cotranslational protein folding"/>
    <property type="evidence" value="ECO:0007669"/>
    <property type="project" value="TreeGrafter"/>
</dbReference>
<evidence type="ECO:0000256" key="4">
    <source>
        <dbReference type="ARBA" id="ARBA00016902"/>
    </source>
</evidence>
<evidence type="ECO:0000256" key="10">
    <source>
        <dbReference type="SAM" id="Coils"/>
    </source>
</evidence>
<evidence type="ECO:0000256" key="3">
    <source>
        <dbReference type="ARBA" id="ARBA00013194"/>
    </source>
</evidence>
<dbReference type="GO" id="GO:0003755">
    <property type="term" value="F:peptidyl-prolyl cis-trans isomerase activity"/>
    <property type="evidence" value="ECO:0007669"/>
    <property type="project" value="UniProtKB-UniRule"/>
</dbReference>
<dbReference type="InterPro" id="IPR008880">
    <property type="entry name" value="Trigger_fac_C"/>
</dbReference>
<keyword evidence="6 9" id="KW-0143">Chaperone</keyword>
<dbReference type="SUPFAM" id="SSF54534">
    <property type="entry name" value="FKBP-like"/>
    <property type="match status" value="1"/>
</dbReference>
<dbReference type="GO" id="GO:0015031">
    <property type="term" value="P:protein transport"/>
    <property type="evidence" value="ECO:0007669"/>
    <property type="project" value="UniProtKB-UniRule"/>
</dbReference>
<dbReference type="AlphaFoldDB" id="A0A1F7U3N9"/>
<evidence type="ECO:0000256" key="2">
    <source>
        <dbReference type="ARBA" id="ARBA00005464"/>
    </source>
</evidence>
<reference evidence="14 15" key="1">
    <citation type="journal article" date="2016" name="Nat. Commun.">
        <title>Thousands of microbial genomes shed light on interconnected biogeochemical processes in an aquifer system.</title>
        <authorList>
            <person name="Anantharaman K."/>
            <person name="Brown C.T."/>
            <person name="Hug L.A."/>
            <person name="Sharon I."/>
            <person name="Castelle C.J."/>
            <person name="Probst A.J."/>
            <person name="Thomas B.C."/>
            <person name="Singh A."/>
            <person name="Wilkins M.J."/>
            <person name="Karaoz U."/>
            <person name="Brodie E.L."/>
            <person name="Williams K.H."/>
            <person name="Hubbard S.S."/>
            <person name="Banfield J.F."/>
        </authorList>
    </citation>
    <scope>NUCLEOTIDE SEQUENCE [LARGE SCALE GENOMIC DNA]</scope>
</reference>
<name>A0A1F7U3N9_9BACT</name>
<dbReference type="InterPro" id="IPR037041">
    <property type="entry name" value="Trigger_fac_C_sf"/>
</dbReference>
<dbReference type="SUPFAM" id="SSF109998">
    <property type="entry name" value="Triger factor/SurA peptide-binding domain-like"/>
    <property type="match status" value="1"/>
</dbReference>
<proteinExistence type="inferred from homology"/>
<evidence type="ECO:0000256" key="1">
    <source>
        <dbReference type="ARBA" id="ARBA00000971"/>
    </source>
</evidence>
<dbReference type="EMBL" id="MGDZ01000046">
    <property type="protein sequence ID" value="OGL72876.1"/>
    <property type="molecule type" value="Genomic_DNA"/>
</dbReference>
<feature type="domain" description="Trigger factor C-terminal" evidence="13">
    <location>
        <begin position="262"/>
        <end position="423"/>
    </location>
</feature>
<dbReference type="GO" id="GO:0043022">
    <property type="term" value="F:ribosome binding"/>
    <property type="evidence" value="ECO:0007669"/>
    <property type="project" value="TreeGrafter"/>
</dbReference>
<dbReference type="GO" id="GO:0044183">
    <property type="term" value="F:protein folding chaperone"/>
    <property type="evidence" value="ECO:0007669"/>
    <property type="project" value="TreeGrafter"/>
</dbReference>
<dbReference type="PIRSF" id="PIRSF003095">
    <property type="entry name" value="Trigger_factor"/>
    <property type="match status" value="1"/>
</dbReference>
<feature type="coiled-coil region" evidence="10">
    <location>
        <begin position="266"/>
        <end position="294"/>
    </location>
</feature>
<feature type="domain" description="Trigger factor ribosome-binding bacterial" evidence="12">
    <location>
        <begin position="1"/>
        <end position="145"/>
    </location>
</feature>
<keyword evidence="9" id="KW-0131">Cell cycle</keyword>
<organism evidence="14 15">
    <name type="scientific">Candidatus Uhrbacteria bacterium RIFCSPHIGHO2_02_FULL_57_19</name>
    <dbReference type="NCBI Taxonomy" id="1802391"/>
    <lineage>
        <taxon>Bacteria</taxon>
        <taxon>Candidatus Uhriibacteriota</taxon>
    </lineage>
</organism>
<dbReference type="GO" id="GO:0043335">
    <property type="term" value="P:protein unfolding"/>
    <property type="evidence" value="ECO:0007669"/>
    <property type="project" value="TreeGrafter"/>
</dbReference>
<evidence type="ECO:0000313" key="15">
    <source>
        <dbReference type="Proteomes" id="UP000176303"/>
    </source>
</evidence>
<dbReference type="InterPro" id="IPR005215">
    <property type="entry name" value="Trig_fac"/>
</dbReference>
<dbReference type="EC" id="5.2.1.8" evidence="3 9"/>
<protein>
    <recommendedName>
        <fullName evidence="4 9">Trigger factor</fullName>
        <shortName evidence="9">TF</shortName>
        <ecNumber evidence="3 9">5.2.1.8</ecNumber>
    </recommendedName>
    <alternativeName>
        <fullName evidence="8 9">PPIase</fullName>
    </alternativeName>
</protein>
<keyword evidence="9" id="KW-0963">Cytoplasm</keyword>
<dbReference type="Gene3D" id="3.10.50.40">
    <property type="match status" value="1"/>
</dbReference>
<dbReference type="Pfam" id="PF05697">
    <property type="entry name" value="Trigger_N"/>
    <property type="match status" value="1"/>
</dbReference>
<dbReference type="GO" id="GO:0005737">
    <property type="term" value="C:cytoplasm"/>
    <property type="evidence" value="ECO:0007669"/>
    <property type="project" value="UniProtKB-SubCell"/>
</dbReference>
<dbReference type="Proteomes" id="UP000176303">
    <property type="component" value="Unassembled WGS sequence"/>
</dbReference>
<dbReference type="PANTHER" id="PTHR30560">
    <property type="entry name" value="TRIGGER FACTOR CHAPERONE AND PEPTIDYL-PROLYL CIS/TRANS ISOMERASE"/>
    <property type="match status" value="1"/>
</dbReference>
<dbReference type="STRING" id="1802391.A3D72_02930"/>
<dbReference type="PANTHER" id="PTHR30560:SF3">
    <property type="entry name" value="TRIGGER FACTOR-LIKE PROTEIN TIG, CHLOROPLASTIC"/>
    <property type="match status" value="1"/>
</dbReference>
<keyword evidence="5 9" id="KW-0697">Rotamase</keyword>
<dbReference type="Pfam" id="PF00254">
    <property type="entry name" value="FKBP_C"/>
    <property type="match status" value="1"/>
</dbReference>
<accession>A0A1F7U3N9</accession>
<evidence type="ECO:0000256" key="5">
    <source>
        <dbReference type="ARBA" id="ARBA00023110"/>
    </source>
</evidence>
<gene>
    <name evidence="9" type="primary">tig</name>
    <name evidence="14" type="ORF">A3D72_02930</name>
</gene>
<dbReference type="NCBIfam" id="TIGR00115">
    <property type="entry name" value="tig"/>
    <property type="match status" value="1"/>
</dbReference>
<evidence type="ECO:0000259" key="11">
    <source>
        <dbReference type="Pfam" id="PF00254"/>
    </source>
</evidence>
<keyword evidence="9" id="KW-0132">Cell division</keyword>
<feature type="domain" description="PPIase FKBP-type" evidence="11">
    <location>
        <begin position="159"/>
        <end position="239"/>
    </location>
</feature>
<comment type="subcellular location">
    <subcellularLocation>
        <location evidence="9">Cytoplasm</location>
    </subcellularLocation>
    <text evidence="9">About half TF is bound to the ribosome near the polypeptide exit tunnel while the other half is free in the cytoplasm.</text>
</comment>
<keyword evidence="10" id="KW-0175">Coiled coil</keyword>
<comment type="function">
    <text evidence="9">Involved in protein export. Acts as a chaperone by maintaining the newly synthesized protein in an open conformation. Functions as a peptidyl-prolyl cis-trans isomerase.</text>
</comment>
<dbReference type="Gene3D" id="3.30.70.1050">
    <property type="entry name" value="Trigger factor ribosome-binding domain"/>
    <property type="match status" value="1"/>
</dbReference>
<dbReference type="InterPro" id="IPR008881">
    <property type="entry name" value="Trigger_fac_ribosome-bd_bac"/>
</dbReference>
<evidence type="ECO:0000256" key="7">
    <source>
        <dbReference type="ARBA" id="ARBA00023235"/>
    </source>
</evidence>
<dbReference type="InterPro" id="IPR001179">
    <property type="entry name" value="PPIase_FKBP_dom"/>
</dbReference>
<evidence type="ECO:0000256" key="8">
    <source>
        <dbReference type="ARBA" id="ARBA00029986"/>
    </source>
</evidence>
<dbReference type="HAMAP" id="MF_00303">
    <property type="entry name" value="Trigger_factor_Tig"/>
    <property type="match status" value="1"/>
</dbReference>
<dbReference type="InterPro" id="IPR036611">
    <property type="entry name" value="Trigger_fac_ribosome-bd_sf"/>
</dbReference>
<dbReference type="Pfam" id="PF05698">
    <property type="entry name" value="Trigger_C"/>
    <property type="match status" value="1"/>
</dbReference>